<name>A0ABW9Y375_9RHOB</name>
<keyword evidence="3" id="KW-1185">Reference proteome</keyword>
<dbReference type="Gene3D" id="2.170.16.10">
    <property type="entry name" value="Hedgehog/Intein (Hint) domain"/>
    <property type="match status" value="1"/>
</dbReference>
<evidence type="ECO:0000313" key="2">
    <source>
        <dbReference type="EMBL" id="NBE06320.1"/>
    </source>
</evidence>
<gene>
    <name evidence="2" type="ORF">GU920_02150</name>
</gene>
<comment type="caution">
    <text evidence="2">The sequence shown here is derived from an EMBL/GenBank/DDBJ whole genome shotgun (WGS) entry which is preliminary data.</text>
</comment>
<reference evidence="3" key="1">
    <citation type="submission" date="2020-01" db="EMBL/GenBank/DDBJ databases">
        <title>Sphingomonas sp. strain CSW-10.</title>
        <authorList>
            <person name="Chen W.-M."/>
        </authorList>
    </citation>
    <scope>NUCLEOTIDE SEQUENCE [LARGE SCALE GENOMIC DNA]</scope>
    <source>
        <strain evidence="3">CCP-1</strain>
    </source>
</reference>
<evidence type="ECO:0000313" key="3">
    <source>
        <dbReference type="Proteomes" id="UP001517376"/>
    </source>
</evidence>
<dbReference type="SUPFAM" id="SSF51294">
    <property type="entry name" value="Hedgehog/intein (Hint) domain"/>
    <property type="match status" value="1"/>
</dbReference>
<sequence>MVGERVMVMSEQAMDARVDAALALAVQVFTTTDLACFARGTRIETATGLVAVEDLRDGMLIETMDHGLQPVRRVLSKLVDGRGALAPVEIGAAVLGNMRPLRVSPHHRMVVSGWRAELLTGEAEVLAAAADLVDGARVRVVEMEQVEYFHLLFDRHEIIFAEGAATESYHPFAGDAVELAPGTLAELQALFPDMGRAFWEGTLLGGTARPCASRDEAALLLA</sequence>
<dbReference type="EMBL" id="JAAATW010000001">
    <property type="protein sequence ID" value="NBE06320.1"/>
    <property type="molecule type" value="Genomic_DNA"/>
</dbReference>
<dbReference type="Proteomes" id="UP001517376">
    <property type="component" value="Unassembled WGS sequence"/>
</dbReference>
<dbReference type="Pfam" id="PF13403">
    <property type="entry name" value="Hint_2"/>
    <property type="match status" value="1"/>
</dbReference>
<dbReference type="RefSeq" id="WP_161765335.1">
    <property type="nucleotide sequence ID" value="NZ_JAAATW010000001.1"/>
</dbReference>
<dbReference type="InterPro" id="IPR028992">
    <property type="entry name" value="Hedgehog/Intein_dom"/>
</dbReference>
<dbReference type="InterPro" id="IPR036844">
    <property type="entry name" value="Hint_dom_sf"/>
</dbReference>
<evidence type="ECO:0000259" key="1">
    <source>
        <dbReference type="Pfam" id="PF13403"/>
    </source>
</evidence>
<proteinExistence type="predicted"/>
<organism evidence="2 3">
    <name type="scientific">Paragemmobacter ruber</name>
    <dbReference type="NCBI Taxonomy" id="1985673"/>
    <lineage>
        <taxon>Bacteria</taxon>
        <taxon>Pseudomonadati</taxon>
        <taxon>Pseudomonadota</taxon>
        <taxon>Alphaproteobacteria</taxon>
        <taxon>Rhodobacterales</taxon>
        <taxon>Paracoccaceae</taxon>
        <taxon>Paragemmobacter</taxon>
    </lineage>
</organism>
<feature type="domain" description="Hedgehog/Intein (Hint)" evidence="1">
    <location>
        <begin position="36"/>
        <end position="171"/>
    </location>
</feature>
<protein>
    <recommendedName>
        <fullName evidence="1">Hedgehog/Intein (Hint) domain-containing protein</fullName>
    </recommendedName>
</protein>
<accession>A0ABW9Y375</accession>